<name>A0A2S7IES5_9BACT</name>
<evidence type="ECO:0000256" key="1">
    <source>
        <dbReference type="ARBA" id="ARBA00022679"/>
    </source>
</evidence>
<dbReference type="PANTHER" id="PTHR46401:SF2">
    <property type="entry name" value="GLYCOSYLTRANSFERASE WBBK-RELATED"/>
    <property type="match status" value="1"/>
</dbReference>
<dbReference type="GO" id="GO:0016757">
    <property type="term" value="F:glycosyltransferase activity"/>
    <property type="evidence" value="ECO:0007669"/>
    <property type="project" value="InterPro"/>
</dbReference>
<evidence type="ECO:0000259" key="2">
    <source>
        <dbReference type="Pfam" id="PF00534"/>
    </source>
</evidence>
<dbReference type="InterPro" id="IPR028098">
    <property type="entry name" value="Glyco_trans_4-like_N"/>
</dbReference>
<feature type="domain" description="Glycosyl transferase family 1" evidence="2">
    <location>
        <begin position="187"/>
        <end position="325"/>
    </location>
</feature>
<dbReference type="InterPro" id="IPR001296">
    <property type="entry name" value="Glyco_trans_1"/>
</dbReference>
<proteinExistence type="predicted"/>
<dbReference type="OrthoDB" id="9801609at2"/>
<organism evidence="4 5">
    <name type="scientific">Siphonobacter curvatus</name>
    <dbReference type="NCBI Taxonomy" id="2094562"/>
    <lineage>
        <taxon>Bacteria</taxon>
        <taxon>Pseudomonadati</taxon>
        <taxon>Bacteroidota</taxon>
        <taxon>Cytophagia</taxon>
        <taxon>Cytophagales</taxon>
        <taxon>Cytophagaceae</taxon>
        <taxon>Siphonobacter</taxon>
    </lineage>
</organism>
<dbReference type="EMBL" id="PTRA01000010">
    <property type="protein sequence ID" value="PQA53169.1"/>
    <property type="molecule type" value="Genomic_DNA"/>
</dbReference>
<dbReference type="SUPFAM" id="SSF53756">
    <property type="entry name" value="UDP-Glycosyltransferase/glycogen phosphorylase"/>
    <property type="match status" value="1"/>
</dbReference>
<gene>
    <name evidence="4" type="ORF">C5O19_24890</name>
</gene>
<evidence type="ECO:0000313" key="5">
    <source>
        <dbReference type="Proteomes" id="UP000239590"/>
    </source>
</evidence>
<comment type="caution">
    <text evidence="4">The sequence shown here is derived from an EMBL/GenBank/DDBJ whole genome shotgun (WGS) entry which is preliminary data.</text>
</comment>
<dbReference type="AlphaFoldDB" id="A0A2S7IES5"/>
<reference evidence="5" key="1">
    <citation type="submission" date="2018-02" db="EMBL/GenBank/DDBJ databases">
        <title>Genome sequencing of Solimonas sp. HR-BB.</title>
        <authorList>
            <person name="Lee Y."/>
            <person name="Jeon C.O."/>
        </authorList>
    </citation>
    <scope>NUCLEOTIDE SEQUENCE [LARGE SCALE GENOMIC DNA]</scope>
    <source>
        <strain evidence="5">HR-U</strain>
    </source>
</reference>
<keyword evidence="5" id="KW-1185">Reference proteome</keyword>
<dbReference type="GO" id="GO:0009103">
    <property type="term" value="P:lipopolysaccharide biosynthetic process"/>
    <property type="evidence" value="ECO:0007669"/>
    <property type="project" value="TreeGrafter"/>
</dbReference>
<sequence length="390" mass="44743">MNIIFFTHPSFLGHQSMPRYAQWLAWGMQERGHRIAQWTPKARFVSLPVPQALKKWMGYLDQYVLFPWQVRRRLKQVPTDTLFVFTDHALGPWVPLVKHRRHVVHCHDFLAQRSALGLIQENPTGWTGQIYQNFIWKGYARAQNFISISHQTQRDLHTLLERRPACSEVVYNGVKSQYRPGSTSEARQQWSQQLQRDLTSGYLLHVGGNQWYKNRMGLLELYTAWRNQSRQNLPLLCIGEAPNAELEAFHEQSPYRQDIYFLTQQSDADVVKAYQGATAFVFPSLAEGFGWPIAEAMAAGCPVITTQEAPMTEVAGGQAFLIPRQQAGTDWAQRAAGVLEAVVTLTPQERRQVIEQSLANAQRFNAERALDVMEEIYQQIVEKSVDYVTP</sequence>
<accession>A0A2S7IES5</accession>
<dbReference type="Pfam" id="PF00534">
    <property type="entry name" value="Glycos_transf_1"/>
    <property type="match status" value="1"/>
</dbReference>
<dbReference type="Pfam" id="PF13439">
    <property type="entry name" value="Glyco_transf_4"/>
    <property type="match status" value="1"/>
</dbReference>
<keyword evidence="1 4" id="KW-0808">Transferase</keyword>
<evidence type="ECO:0000313" key="4">
    <source>
        <dbReference type="EMBL" id="PQA53169.1"/>
    </source>
</evidence>
<dbReference type="Gene3D" id="3.40.50.2000">
    <property type="entry name" value="Glycogen Phosphorylase B"/>
    <property type="match status" value="2"/>
</dbReference>
<evidence type="ECO:0000259" key="3">
    <source>
        <dbReference type="Pfam" id="PF13439"/>
    </source>
</evidence>
<dbReference type="PANTHER" id="PTHR46401">
    <property type="entry name" value="GLYCOSYLTRANSFERASE WBBK-RELATED"/>
    <property type="match status" value="1"/>
</dbReference>
<protein>
    <submittedName>
        <fullName evidence="4">Mannosyl transferase</fullName>
    </submittedName>
</protein>
<feature type="domain" description="Glycosyltransferase subfamily 4-like N-terminal" evidence="3">
    <location>
        <begin position="19"/>
        <end position="175"/>
    </location>
</feature>
<dbReference type="Proteomes" id="UP000239590">
    <property type="component" value="Unassembled WGS sequence"/>
</dbReference>